<dbReference type="PANTHER" id="PTHR39181:SF1">
    <property type="entry name" value="TYROSINE-PROTEIN PHOSPHATASE YWQE"/>
    <property type="match status" value="1"/>
</dbReference>
<gene>
    <name evidence="5" type="ORF">NAT50_07010</name>
</gene>
<name>A0ABT0TNQ1_9FLAO</name>
<dbReference type="InterPro" id="IPR016667">
    <property type="entry name" value="Caps_polysacc_synth_CpsB/CapC"/>
</dbReference>
<evidence type="ECO:0000313" key="6">
    <source>
        <dbReference type="Proteomes" id="UP001317191"/>
    </source>
</evidence>
<dbReference type="PANTHER" id="PTHR39181">
    <property type="entry name" value="TYROSINE-PROTEIN PHOSPHATASE YWQE"/>
    <property type="match status" value="1"/>
</dbReference>
<dbReference type="Gene3D" id="3.20.20.140">
    <property type="entry name" value="Metal-dependent hydrolases"/>
    <property type="match status" value="1"/>
</dbReference>
<comment type="similarity">
    <text evidence="1">Belongs to the metallo-dependent hydrolases superfamily. CpsB/CapC family.</text>
</comment>
<comment type="caution">
    <text evidence="5">The sequence shown here is derived from an EMBL/GenBank/DDBJ whole genome shotgun (WGS) entry which is preliminary data.</text>
</comment>
<proteinExistence type="inferred from homology"/>
<evidence type="ECO:0000256" key="2">
    <source>
        <dbReference type="ARBA" id="ARBA00013064"/>
    </source>
</evidence>
<accession>A0ABT0TNQ1</accession>
<evidence type="ECO:0000256" key="3">
    <source>
        <dbReference type="ARBA" id="ARBA00022801"/>
    </source>
</evidence>
<keyword evidence="3" id="KW-0378">Hydrolase</keyword>
<dbReference type="EMBL" id="JAMLJM010000004">
    <property type="protein sequence ID" value="MCL9809105.1"/>
    <property type="molecule type" value="Genomic_DNA"/>
</dbReference>
<sequence length="244" mass="27873">MFFFTKNRPILQDLIPDGAIDIHSHLLPGIDDGAKTIEDTEYLIGALQKIGFTKFITTPHTFSGFWDNTKEGIEAKAQETQQHLATKQFDMPLQAASEYLLDDHFATLFKKGELLTLKDNLVLVEMSYLNAPIHLYDLLFDLQVAGYQPVLAHPERYAFYHKNFDEYRKLKNAGCYLQLNLLATVGYYGSDVAEAAKKLLEQGLYDFVGSDVHHQKHINAFQQRVLIKDTKALEAVIQNNRFFV</sequence>
<dbReference type="PIRSF" id="PIRSF016557">
    <property type="entry name" value="Caps_synth_CpsB"/>
    <property type="match status" value="1"/>
</dbReference>
<dbReference type="InterPro" id="IPR016195">
    <property type="entry name" value="Pol/histidinol_Pase-like"/>
</dbReference>
<evidence type="ECO:0000256" key="1">
    <source>
        <dbReference type="ARBA" id="ARBA00005750"/>
    </source>
</evidence>
<keyword evidence="6" id="KW-1185">Reference proteome</keyword>
<comment type="catalytic activity">
    <reaction evidence="4">
        <text>O-phospho-L-tyrosyl-[protein] + H2O = L-tyrosyl-[protein] + phosphate</text>
        <dbReference type="Rhea" id="RHEA:10684"/>
        <dbReference type="Rhea" id="RHEA-COMP:10136"/>
        <dbReference type="Rhea" id="RHEA-COMP:20101"/>
        <dbReference type="ChEBI" id="CHEBI:15377"/>
        <dbReference type="ChEBI" id="CHEBI:43474"/>
        <dbReference type="ChEBI" id="CHEBI:46858"/>
        <dbReference type="ChEBI" id="CHEBI:61978"/>
        <dbReference type="EC" id="3.1.3.48"/>
    </reaction>
</comment>
<dbReference type="Pfam" id="PF19567">
    <property type="entry name" value="CpsB_CapC"/>
    <property type="match status" value="1"/>
</dbReference>
<organism evidence="5 6">
    <name type="scientific">Flavobacterium luminosum</name>
    <dbReference type="NCBI Taxonomy" id="2949086"/>
    <lineage>
        <taxon>Bacteria</taxon>
        <taxon>Pseudomonadati</taxon>
        <taxon>Bacteroidota</taxon>
        <taxon>Flavobacteriia</taxon>
        <taxon>Flavobacteriales</taxon>
        <taxon>Flavobacteriaceae</taxon>
        <taxon>Flavobacterium</taxon>
    </lineage>
</organism>
<dbReference type="Proteomes" id="UP001317191">
    <property type="component" value="Unassembled WGS sequence"/>
</dbReference>
<evidence type="ECO:0000256" key="4">
    <source>
        <dbReference type="ARBA" id="ARBA00051722"/>
    </source>
</evidence>
<reference evidence="5 6" key="1">
    <citation type="submission" date="2022-05" db="EMBL/GenBank/DDBJ databases">
        <title>Flavobacterium sp., isolated from activated sludge.</title>
        <authorList>
            <person name="Ran Q."/>
        </authorList>
    </citation>
    <scope>NUCLEOTIDE SEQUENCE [LARGE SCALE GENOMIC DNA]</scope>
    <source>
        <strain evidence="5 6">HXWNR70</strain>
    </source>
</reference>
<dbReference type="EC" id="3.1.3.48" evidence="2"/>
<protein>
    <recommendedName>
        <fullName evidence="2">protein-tyrosine-phosphatase</fullName>
        <ecNumber evidence="2">3.1.3.48</ecNumber>
    </recommendedName>
</protein>
<dbReference type="SUPFAM" id="SSF89550">
    <property type="entry name" value="PHP domain-like"/>
    <property type="match status" value="1"/>
</dbReference>
<evidence type="ECO:0000313" key="5">
    <source>
        <dbReference type="EMBL" id="MCL9809105.1"/>
    </source>
</evidence>
<dbReference type="RefSeq" id="WP_250592513.1">
    <property type="nucleotide sequence ID" value="NZ_JAMLJM010000004.1"/>
</dbReference>